<dbReference type="RefSeq" id="WP_306946697.1">
    <property type="nucleotide sequence ID" value="NZ_CP132976.1"/>
</dbReference>
<gene>
    <name evidence="1" type="ORF">RAS12_07185</name>
</gene>
<reference evidence="1 2" key="1">
    <citation type="submission" date="2023-08" db="EMBL/GenBank/DDBJ databases">
        <title>Achromobacter seleniivolatilans sp. nov., isolated from seleniferous soil.</title>
        <authorList>
            <person name="Zhang S."/>
            <person name="Li K."/>
            <person name="Peng J."/>
            <person name="Zhao Q."/>
            <person name="Wang H."/>
            <person name="Guo Y."/>
        </authorList>
    </citation>
    <scope>NUCLEOTIDE SEQUENCE [LARGE SCALE GENOMIC DNA]</scope>
    <source>
        <strain evidence="1 2">R39</strain>
    </source>
</reference>
<keyword evidence="2" id="KW-1185">Reference proteome</keyword>
<dbReference type="Proteomes" id="UP001234798">
    <property type="component" value="Chromosome"/>
</dbReference>
<dbReference type="EMBL" id="CP132976">
    <property type="protein sequence ID" value="WMD22153.1"/>
    <property type="molecule type" value="Genomic_DNA"/>
</dbReference>
<accession>A0ABY9M7I3</accession>
<proteinExistence type="predicted"/>
<sequence>MSQHVDGNPNGRIKKKLTIVLDNQLVRQHDGTLVLTRNRFIAMSSIGSVSTHASNAAYSSTARQSHVNDTGNAYSEAIADADQHDAPAIPPLPPGSLSAVEDAPQEITFNFPDDHFHHSGPLKIDAQVYRLDQSKGVKIAELPEEIYQQFIARRSAYLAAMQSGLENRHRAVPSSEFLADHPAMKSYADVVVGGKVVAQIDNQGGVTMGDNIWSAQVSTLLNNPIFNESAGRSGPNSAQVRAEKIADLLGGRIVKAATAITQQQYDSLPPIPGSWIDYQALEADPDHAALQQQFLQHNNLLLERAEYLAKLKANGTTA</sequence>
<name>A0ABY9M7I3_9BURK</name>
<evidence type="ECO:0000313" key="2">
    <source>
        <dbReference type="Proteomes" id="UP001234798"/>
    </source>
</evidence>
<evidence type="ECO:0000313" key="1">
    <source>
        <dbReference type="EMBL" id="WMD22153.1"/>
    </source>
</evidence>
<protein>
    <submittedName>
        <fullName evidence="1">Uncharacterized protein</fullName>
    </submittedName>
</protein>
<organism evidence="1 2">
    <name type="scientific">Achromobacter seleniivolatilans</name>
    <dbReference type="NCBI Taxonomy" id="3047478"/>
    <lineage>
        <taxon>Bacteria</taxon>
        <taxon>Pseudomonadati</taxon>
        <taxon>Pseudomonadota</taxon>
        <taxon>Betaproteobacteria</taxon>
        <taxon>Burkholderiales</taxon>
        <taxon>Alcaligenaceae</taxon>
        <taxon>Achromobacter</taxon>
    </lineage>
</organism>